<evidence type="ECO:0000313" key="1">
    <source>
        <dbReference type="EMBL" id="TES86863.1"/>
    </source>
</evidence>
<organism evidence="1 2">
    <name type="scientific">Aerophobetes bacterium</name>
    <dbReference type="NCBI Taxonomy" id="2030807"/>
    <lineage>
        <taxon>Bacteria</taxon>
        <taxon>Candidatus Aerophobota</taxon>
    </lineage>
</organism>
<comment type="caution">
    <text evidence="1">The sequence shown here is derived from an EMBL/GenBank/DDBJ whole genome shotgun (WGS) entry which is preliminary data.</text>
</comment>
<proteinExistence type="predicted"/>
<dbReference type="Gene3D" id="1.20.120.330">
    <property type="entry name" value="Nucleotidyltransferases domain 2"/>
    <property type="match status" value="1"/>
</dbReference>
<protein>
    <submittedName>
        <fullName evidence="1">Uncharacterized protein</fullName>
    </submittedName>
</protein>
<sequence length="120" mass="14649">MPSKEEHLKQANKNERFYVTFELDDTEFLDWAVTVLFYSILHYVDAFLADRMGYDPPDHYRRTSCCEKIPELRQIYNQYMRLKDQSEKARYWLRQFTPASVRQLEQDRFQPAKTHLETLF</sequence>
<dbReference type="EMBL" id="SOKU01000037">
    <property type="protein sequence ID" value="TES86863.1"/>
    <property type="molecule type" value="Genomic_DNA"/>
</dbReference>
<name>A0A523QM23_UNCAE</name>
<evidence type="ECO:0000313" key="2">
    <source>
        <dbReference type="Proteomes" id="UP000320781"/>
    </source>
</evidence>
<gene>
    <name evidence="1" type="ORF">E3J95_00920</name>
</gene>
<accession>A0A523QM23</accession>
<reference evidence="1 2" key="1">
    <citation type="submission" date="2019-03" db="EMBL/GenBank/DDBJ databases">
        <title>Metabolic potential of uncultured bacteria and archaea associated with petroleum seepage in deep-sea sediments.</title>
        <authorList>
            <person name="Dong X."/>
            <person name="Hubert C."/>
        </authorList>
    </citation>
    <scope>NUCLEOTIDE SEQUENCE [LARGE SCALE GENOMIC DNA]</scope>
    <source>
        <strain evidence="1">E44_bin92</strain>
    </source>
</reference>
<dbReference type="Proteomes" id="UP000320781">
    <property type="component" value="Unassembled WGS sequence"/>
</dbReference>
<dbReference type="AlphaFoldDB" id="A0A523QM23"/>